<dbReference type="Proteomes" id="UP000075886">
    <property type="component" value="Unassembled WGS sequence"/>
</dbReference>
<dbReference type="InterPro" id="IPR009003">
    <property type="entry name" value="Peptidase_S1_PA"/>
</dbReference>
<keyword evidence="13" id="KW-1185">Reference proteome</keyword>
<dbReference type="AlphaFoldDB" id="A0A1Y9HAM3"/>
<dbReference type="GO" id="GO:0006508">
    <property type="term" value="P:proteolysis"/>
    <property type="evidence" value="ECO:0007669"/>
    <property type="project" value="InterPro"/>
</dbReference>
<dbReference type="InterPro" id="IPR001254">
    <property type="entry name" value="Trypsin_dom"/>
</dbReference>
<evidence type="ECO:0000256" key="5">
    <source>
        <dbReference type="ARBA" id="ARBA00022859"/>
    </source>
</evidence>
<organism evidence="12 13">
    <name type="scientific">Anopheles farauti</name>
    <dbReference type="NCBI Taxonomy" id="69004"/>
    <lineage>
        <taxon>Eukaryota</taxon>
        <taxon>Metazoa</taxon>
        <taxon>Ecdysozoa</taxon>
        <taxon>Arthropoda</taxon>
        <taxon>Hexapoda</taxon>
        <taxon>Insecta</taxon>
        <taxon>Pterygota</taxon>
        <taxon>Neoptera</taxon>
        <taxon>Endopterygota</taxon>
        <taxon>Diptera</taxon>
        <taxon>Nematocera</taxon>
        <taxon>Culicoidea</taxon>
        <taxon>Culicidae</taxon>
        <taxon>Anophelinae</taxon>
        <taxon>Anopheles</taxon>
    </lineage>
</organism>
<sequence length="453" mass="49757">MGERWPTVRKEAVVLTALLACVFLSGAVPTLTHGAHVPPTECDSQRGYCVSRERCSVRTFRLRSNRCPTYEEVCCPKKSFPPDELKAMGGYDSAAIESLPTHTTSTPRNVIVPQTVPNGSTNTTTLVFSPVPAVPAVQGTSSPSPITSVDRSEVGDASPVARAEEEQSETGEPEDDSTETSPTKSKSNDSNLEDTAVKTVSTSNAGPNQSEAEFRTEYGEFPWSVALFRKAENRTFCCNGALIGARAVLTTAHCVSLCGSLASNIVALVGEWNISTTLSTVAKGIGVKTIHSHVFYPTSPHSYNIALLKLKGQEKYAAIVQPVRLSHLTQSQFNRYTNLTAIDWSGPKEQHLATELVQKKISLQLLQLPTCTNKIKSTDKRNYSPKPVNVLCTNTSRSEINEGTPVVAKVNDQYYLRGLVSWDYEFEDDAIDYTLLVDVQNFIYWINTQLRYY</sequence>
<evidence type="ECO:0000259" key="11">
    <source>
        <dbReference type="PROSITE" id="PS50240"/>
    </source>
</evidence>
<comment type="subcellular location">
    <subcellularLocation>
        <location evidence="1">Secreted</location>
    </subcellularLocation>
</comment>
<dbReference type="Pfam" id="PF00089">
    <property type="entry name" value="Trypsin"/>
    <property type="match status" value="1"/>
</dbReference>
<feature type="signal peptide" evidence="10">
    <location>
        <begin position="1"/>
        <end position="34"/>
    </location>
</feature>
<feature type="compositionally biased region" description="Polar residues" evidence="9">
    <location>
        <begin position="138"/>
        <end position="149"/>
    </location>
</feature>
<evidence type="ECO:0000256" key="4">
    <source>
        <dbReference type="ARBA" id="ARBA00022729"/>
    </source>
</evidence>
<reference evidence="12" key="2">
    <citation type="submission" date="2020-05" db="UniProtKB">
        <authorList>
            <consortium name="EnsemblMetazoa"/>
        </authorList>
    </citation>
    <scope>IDENTIFICATION</scope>
    <source>
        <strain evidence="12">FAR1</strain>
    </source>
</reference>
<feature type="compositionally biased region" description="Acidic residues" evidence="9">
    <location>
        <begin position="166"/>
        <end position="178"/>
    </location>
</feature>
<keyword evidence="3" id="KW-0399">Innate immunity</keyword>
<accession>A0A1Y9HAM3</accession>
<name>A0A1Y9HAM3_9DIPT</name>
<evidence type="ECO:0000256" key="3">
    <source>
        <dbReference type="ARBA" id="ARBA00022588"/>
    </source>
</evidence>
<evidence type="ECO:0000256" key="2">
    <source>
        <dbReference type="ARBA" id="ARBA00022525"/>
    </source>
</evidence>
<evidence type="ECO:0000313" key="13">
    <source>
        <dbReference type="Proteomes" id="UP000075886"/>
    </source>
</evidence>
<proteinExistence type="inferred from homology"/>
<dbReference type="VEuPathDB" id="VectorBase:AFAF021685"/>
<keyword evidence="5" id="KW-0391">Immunity</keyword>
<evidence type="ECO:0000256" key="7">
    <source>
        <dbReference type="ARBA" id="ARBA00023180"/>
    </source>
</evidence>
<feature type="compositionally biased region" description="Polar residues" evidence="9">
    <location>
        <begin position="179"/>
        <end position="190"/>
    </location>
</feature>
<dbReference type="GO" id="GO:0005576">
    <property type="term" value="C:extracellular region"/>
    <property type="evidence" value="ECO:0007669"/>
    <property type="project" value="UniProtKB-SubCell"/>
</dbReference>
<dbReference type="PANTHER" id="PTHR24256">
    <property type="entry name" value="TRYPTASE-RELATED"/>
    <property type="match status" value="1"/>
</dbReference>
<dbReference type="EnsemblMetazoa" id="AFAF021685-RA">
    <property type="protein sequence ID" value="AFAF021685-PA"/>
    <property type="gene ID" value="AFAF021685"/>
</dbReference>
<feature type="chain" id="PRO_5012938540" description="Peptidase S1 domain-containing protein" evidence="10">
    <location>
        <begin position="35"/>
        <end position="453"/>
    </location>
</feature>
<dbReference type="SUPFAM" id="SSF50494">
    <property type="entry name" value="Trypsin-like serine proteases"/>
    <property type="match status" value="1"/>
</dbReference>
<evidence type="ECO:0000256" key="9">
    <source>
        <dbReference type="SAM" id="MobiDB-lite"/>
    </source>
</evidence>
<dbReference type="GO" id="GO:0004252">
    <property type="term" value="F:serine-type endopeptidase activity"/>
    <property type="evidence" value="ECO:0007669"/>
    <property type="project" value="InterPro"/>
</dbReference>
<evidence type="ECO:0000256" key="8">
    <source>
        <dbReference type="ARBA" id="ARBA00024195"/>
    </source>
</evidence>
<comment type="similarity">
    <text evidence="8">Belongs to the peptidase S1 family. CLIP subfamily.</text>
</comment>
<keyword evidence="2" id="KW-0964">Secreted</keyword>
<dbReference type="SMART" id="SM00020">
    <property type="entry name" value="Tryp_SPc"/>
    <property type="match status" value="1"/>
</dbReference>
<dbReference type="GO" id="GO:0045087">
    <property type="term" value="P:innate immune response"/>
    <property type="evidence" value="ECO:0007669"/>
    <property type="project" value="UniProtKB-KW"/>
</dbReference>
<evidence type="ECO:0000256" key="1">
    <source>
        <dbReference type="ARBA" id="ARBA00004613"/>
    </source>
</evidence>
<evidence type="ECO:0000313" key="12">
    <source>
        <dbReference type="EnsemblMetazoa" id="AFAF021685-PA"/>
    </source>
</evidence>
<feature type="region of interest" description="Disordered" evidence="9">
    <location>
        <begin position="135"/>
        <end position="211"/>
    </location>
</feature>
<reference evidence="13" key="1">
    <citation type="submission" date="2014-01" db="EMBL/GenBank/DDBJ databases">
        <title>The Genome Sequence of Anopheles farauti FAR1 (V2).</title>
        <authorList>
            <consortium name="The Broad Institute Genomics Platform"/>
            <person name="Neafsey D.E."/>
            <person name="Besansky N."/>
            <person name="Howell P."/>
            <person name="Walton C."/>
            <person name="Young S.K."/>
            <person name="Zeng Q."/>
            <person name="Gargeya S."/>
            <person name="Fitzgerald M."/>
            <person name="Haas B."/>
            <person name="Abouelleil A."/>
            <person name="Allen A.W."/>
            <person name="Alvarado L."/>
            <person name="Arachchi H.M."/>
            <person name="Berlin A.M."/>
            <person name="Chapman S.B."/>
            <person name="Gainer-Dewar J."/>
            <person name="Goldberg J."/>
            <person name="Griggs A."/>
            <person name="Gujja S."/>
            <person name="Hansen M."/>
            <person name="Howarth C."/>
            <person name="Imamovic A."/>
            <person name="Ireland A."/>
            <person name="Larimer J."/>
            <person name="McCowan C."/>
            <person name="Murphy C."/>
            <person name="Pearson M."/>
            <person name="Poon T.W."/>
            <person name="Priest M."/>
            <person name="Roberts A."/>
            <person name="Saif S."/>
            <person name="Shea T."/>
            <person name="Sisk P."/>
            <person name="Sykes S."/>
            <person name="Wortman J."/>
            <person name="Nusbaum C."/>
            <person name="Birren B."/>
        </authorList>
    </citation>
    <scope>NUCLEOTIDE SEQUENCE [LARGE SCALE GENOMIC DNA]</scope>
    <source>
        <strain evidence="13">FAR1</strain>
    </source>
</reference>
<feature type="compositionally biased region" description="Polar residues" evidence="9">
    <location>
        <begin position="198"/>
        <end position="211"/>
    </location>
</feature>
<dbReference type="EMBL" id="AXCN02001109">
    <property type="status" value="NOT_ANNOTATED_CDS"/>
    <property type="molecule type" value="Genomic_DNA"/>
</dbReference>
<feature type="domain" description="Peptidase S1" evidence="11">
    <location>
        <begin position="204"/>
        <end position="451"/>
    </location>
</feature>
<dbReference type="InterPro" id="IPR051487">
    <property type="entry name" value="Ser/Thr_Proteases_Immune/Dev"/>
</dbReference>
<dbReference type="Gene3D" id="2.40.10.10">
    <property type="entry name" value="Trypsin-like serine proteases"/>
    <property type="match status" value="1"/>
</dbReference>
<dbReference type="InterPro" id="IPR043504">
    <property type="entry name" value="Peptidase_S1_PA_chymotrypsin"/>
</dbReference>
<dbReference type="PROSITE" id="PS50240">
    <property type="entry name" value="TRYPSIN_DOM"/>
    <property type="match status" value="1"/>
</dbReference>
<keyword evidence="6" id="KW-1015">Disulfide bond</keyword>
<dbReference type="STRING" id="69004.A0A1Y9HAM3"/>
<keyword evidence="4 10" id="KW-0732">Signal</keyword>
<keyword evidence="7" id="KW-0325">Glycoprotein</keyword>
<protein>
    <recommendedName>
        <fullName evidence="11">Peptidase S1 domain-containing protein</fullName>
    </recommendedName>
</protein>
<evidence type="ECO:0000256" key="10">
    <source>
        <dbReference type="SAM" id="SignalP"/>
    </source>
</evidence>
<evidence type="ECO:0000256" key="6">
    <source>
        <dbReference type="ARBA" id="ARBA00023157"/>
    </source>
</evidence>